<protein>
    <submittedName>
        <fullName evidence="1">Uncharacterized protein</fullName>
    </submittedName>
</protein>
<evidence type="ECO:0000313" key="2">
    <source>
        <dbReference type="Proteomes" id="UP000663671"/>
    </source>
</evidence>
<dbReference type="EMBL" id="CP069114">
    <property type="protein sequence ID" value="QSS63065.1"/>
    <property type="molecule type" value="Genomic_DNA"/>
</dbReference>
<reference evidence="1" key="1">
    <citation type="submission" date="2021-01" db="EMBL/GenBank/DDBJ databases">
        <title>Chromosome-level genome assembly of a human fungal pathogen reveals clustering of transcriptionally co-regulated genes.</title>
        <authorList>
            <person name="Voorhies M."/>
            <person name="Cohen S."/>
            <person name="Shea T.P."/>
            <person name="Petrus S."/>
            <person name="Munoz J.F."/>
            <person name="Poplawski S."/>
            <person name="Goldman W.E."/>
            <person name="Michael T."/>
            <person name="Cuomo C.A."/>
            <person name="Sil A."/>
            <person name="Beyhan S."/>
        </authorList>
    </citation>
    <scope>NUCLEOTIDE SEQUENCE</scope>
    <source>
        <strain evidence="1">WU24</strain>
    </source>
</reference>
<dbReference type="VEuPathDB" id="FungiDB:I7I51_00122"/>
<dbReference type="Proteomes" id="UP000663671">
    <property type="component" value="Chromosome 1"/>
</dbReference>
<name>A0A8A1MB69_AJECA</name>
<accession>A0A8A1MB69</accession>
<gene>
    <name evidence="1" type="ORF">I7I51_00122</name>
</gene>
<dbReference type="OrthoDB" id="10342662at2759"/>
<sequence>MNANECLRLLKAFVNLQLCFGAATFCGGRRYTTWAVQKRLPKKSRTSDVADLRRSITETERRSWALQKLRKVGNVMNGFPWAVEVESQLDSNGEDNHPWLSISKPADCQMRLSICSVNVFIRSIMIEDQAVTYY</sequence>
<dbReference type="AlphaFoldDB" id="A0A8A1MB69"/>
<proteinExistence type="predicted"/>
<organism evidence="1 2">
    <name type="scientific">Ajellomyces capsulatus</name>
    <name type="common">Darling's disease fungus</name>
    <name type="synonym">Histoplasma capsulatum</name>
    <dbReference type="NCBI Taxonomy" id="5037"/>
    <lineage>
        <taxon>Eukaryota</taxon>
        <taxon>Fungi</taxon>
        <taxon>Dikarya</taxon>
        <taxon>Ascomycota</taxon>
        <taxon>Pezizomycotina</taxon>
        <taxon>Eurotiomycetes</taxon>
        <taxon>Eurotiomycetidae</taxon>
        <taxon>Onygenales</taxon>
        <taxon>Ajellomycetaceae</taxon>
        <taxon>Histoplasma</taxon>
    </lineage>
</organism>
<evidence type="ECO:0000313" key="1">
    <source>
        <dbReference type="EMBL" id="QSS63065.1"/>
    </source>
</evidence>